<comment type="caution">
    <text evidence="2">The sequence shown here is derived from an EMBL/GenBank/DDBJ whole genome shotgun (WGS) entry which is preliminary data.</text>
</comment>
<evidence type="ECO:0000313" key="2">
    <source>
        <dbReference type="EMBL" id="GAA5503820.1"/>
    </source>
</evidence>
<organism evidence="2 3">
    <name type="scientific">Deinococcus xinjiangensis</name>
    <dbReference type="NCBI Taxonomy" id="457454"/>
    <lineage>
        <taxon>Bacteria</taxon>
        <taxon>Thermotogati</taxon>
        <taxon>Deinococcota</taxon>
        <taxon>Deinococci</taxon>
        <taxon>Deinococcales</taxon>
        <taxon>Deinococcaceae</taxon>
        <taxon>Deinococcus</taxon>
    </lineage>
</organism>
<name>A0ABP9VF21_9DEIO</name>
<gene>
    <name evidence="2" type="ORF">Dxin01_03583</name>
</gene>
<feature type="region of interest" description="Disordered" evidence="1">
    <location>
        <begin position="214"/>
        <end position="239"/>
    </location>
</feature>
<evidence type="ECO:0000313" key="3">
    <source>
        <dbReference type="Proteomes" id="UP001458946"/>
    </source>
</evidence>
<protein>
    <recommendedName>
        <fullName evidence="4">Replication protein</fullName>
    </recommendedName>
</protein>
<evidence type="ECO:0008006" key="4">
    <source>
        <dbReference type="Google" id="ProtNLM"/>
    </source>
</evidence>
<reference evidence="2 3" key="1">
    <citation type="submission" date="2024-02" db="EMBL/GenBank/DDBJ databases">
        <title>Deinococcus xinjiangensis NBRC 107630.</title>
        <authorList>
            <person name="Ichikawa N."/>
            <person name="Katano-Makiyama Y."/>
            <person name="Hidaka K."/>
        </authorList>
    </citation>
    <scope>NUCLEOTIDE SEQUENCE [LARGE SCALE GENOMIC DNA]</scope>
    <source>
        <strain evidence="2 3">NBRC 107630</strain>
    </source>
</reference>
<sequence length="440" mass="49597">MSPTSFDLRQPRADAISQSLMARFVAPLFPESTFPPAEQLAQAHQRAVNPSPIEIEPDSAFQVSQDTSKALFAERYEPQVVKVWKKVQSRAQQQQAAATQPRPYQLADLLDQQAVTAKRGKGAKTTGLWDYAQMVYEVAQEQYRALGCECLPCQMTIFTSVELWAEARRVQPSTIYRWNKLLEALGFLQARPHKGTSLETRQASAERRAKAKAQALDAGELGAATPAPPATKRPRKARRDTVTDGTLYAIRFRPDHHAKLHIEDFKHEYRNLDADRQAGRTAHAIIKDMRATAEAQPSVPVKMQGSLNPRRSEWFLILRKWAVRDFYLDDPLEDDPCILADLELRSVDDVIEAVTLIAEVHPTKRNALIGFLAGGLTRIFGDSAYHRAYCKLLWQAWYAETQGRPAFQMLQAQLSRVKADRHDWAALRKPGALLMSRMAG</sequence>
<keyword evidence="3" id="KW-1185">Reference proteome</keyword>
<dbReference type="Proteomes" id="UP001458946">
    <property type="component" value="Unassembled WGS sequence"/>
</dbReference>
<accession>A0ABP9VF21</accession>
<proteinExistence type="predicted"/>
<evidence type="ECO:0000256" key="1">
    <source>
        <dbReference type="SAM" id="MobiDB-lite"/>
    </source>
</evidence>
<dbReference type="EMBL" id="BAABRN010000069">
    <property type="protein sequence ID" value="GAA5503820.1"/>
    <property type="molecule type" value="Genomic_DNA"/>
</dbReference>